<accession>A0ACC0UV72</accession>
<protein>
    <submittedName>
        <fullName evidence="1">Uncharacterized protein</fullName>
    </submittedName>
</protein>
<keyword evidence="2" id="KW-1185">Reference proteome</keyword>
<comment type="caution">
    <text evidence="1">The sequence shown here is derived from an EMBL/GenBank/DDBJ whole genome shotgun (WGS) entry which is preliminary data.</text>
</comment>
<proteinExistence type="predicted"/>
<evidence type="ECO:0000313" key="1">
    <source>
        <dbReference type="EMBL" id="KAI9897402.1"/>
    </source>
</evidence>
<evidence type="ECO:0000313" key="2">
    <source>
        <dbReference type="Proteomes" id="UP001163324"/>
    </source>
</evidence>
<reference evidence="1" key="1">
    <citation type="submission" date="2022-10" db="EMBL/GenBank/DDBJ databases">
        <title>Complete Genome of Trichothecium roseum strain YXFP-22015, a Plant Pathogen Isolated from Citrus.</title>
        <authorList>
            <person name="Wang Y."/>
            <person name="Zhu L."/>
        </authorList>
    </citation>
    <scope>NUCLEOTIDE SEQUENCE</scope>
    <source>
        <strain evidence="1">YXFP-22015</strain>
    </source>
</reference>
<gene>
    <name evidence="1" type="ORF">N3K66_007258</name>
</gene>
<name>A0ACC0UV72_9HYPO</name>
<organism evidence="1 2">
    <name type="scientific">Trichothecium roseum</name>
    <dbReference type="NCBI Taxonomy" id="47278"/>
    <lineage>
        <taxon>Eukaryota</taxon>
        <taxon>Fungi</taxon>
        <taxon>Dikarya</taxon>
        <taxon>Ascomycota</taxon>
        <taxon>Pezizomycotina</taxon>
        <taxon>Sordariomycetes</taxon>
        <taxon>Hypocreomycetidae</taxon>
        <taxon>Hypocreales</taxon>
        <taxon>Hypocreales incertae sedis</taxon>
        <taxon>Trichothecium</taxon>
    </lineage>
</organism>
<dbReference type="EMBL" id="CM047946">
    <property type="protein sequence ID" value="KAI9897402.1"/>
    <property type="molecule type" value="Genomic_DNA"/>
</dbReference>
<dbReference type="Proteomes" id="UP001163324">
    <property type="component" value="Chromosome 7"/>
</dbReference>
<sequence>MSATATFPAEAIELSAIKPSEPAPALLAQGRQLGSDRQHGGNHDTDGQADEDGSPLHPSASRTVEGWNYPKGNTFRVAAVFWSLFVSGANDAAYGALIPYLETYYGLSYLVVSLIFLSPFAGFVISAAVNNWLHLNVGQRWIGFICGACHVVTYLILSQHPPYPVLVFAYAIAGLGNGIGLAAWNSFIGNLARSNELLGFMHASYGAGATISPLIATTMITQGHLGWYTFYYILLGLAVVECATLTWSFWPKTAQKYREAVHAEGVRSEGARAALFVMPHARVVWLCAFFLLGYVGAEVALGGWVVQFMLRVRHANPFDAGMTSVGFWLGITVGRMVLGLVIPKVGVKLSLLIFIPVTMGLQLVFWLVPQFHVSAVAVSLQGFFLGPMFPCVIVAATMLLPRHLHVSAIGFAAAFGGSGAAVLPFAVGAIAEAKGVQVLQPIILAILAVLLLIWLGLPKTEKKRE</sequence>